<sequence length="529" mass="59596">MDAKIGVVGHNGSGKSSLLKIFAGVDKNFNGELWIKEGLKVGYLPQEPQLNQDLNVKDNILEALKPQQELLAKFNEISAKFAEPLSDEEMNELLAEQAELQQEIDVKNAWDLDKQIEVAMEALRCPDGNLPVTHLSGGEKRRIAICKLLLEKPDILLLDEPTNHLDAESVAWLEHYLKNYQGMVIIVTHDRYFLDNITEWILELDKGEGIPYKGNYSEWLDQKHKTLQTAEKQESALQKALKEELEWVQQSSKGRQSKNKARLKSYDELLNKAKKEEVYKAQIVIPNGPRLGNEVINFNNIVKGFNDKLLIENFSFNIPAAAIVGIIGANGTGKSTLFKLITGEEKPNEGSVTLGSSVKLGYVNQGRDDLNNNNSVWEEITDGLEEIELGERKVQSRAYVAGFALKGGMQQKKVKDLSGGERNRVHLAKMLKGSHNVLLLDEPSNDLDIETLRALEKAILNFAGTVLVISHDRWFLNRIATHIIAFEGNSNVVVFEGNFNEYEEDMKKRLNVKEYVPARVKYKPLNLKN</sequence>
<evidence type="ECO:0000256" key="3">
    <source>
        <dbReference type="ARBA" id="ARBA00022490"/>
    </source>
</evidence>
<keyword evidence="6" id="KW-0677">Repeat</keyword>
<keyword evidence="11" id="KW-0694">RNA-binding</keyword>
<dbReference type="SMART" id="SM00382">
    <property type="entry name" value="AAA"/>
    <property type="match status" value="2"/>
</dbReference>
<dbReference type="GO" id="GO:0000049">
    <property type="term" value="F:tRNA binding"/>
    <property type="evidence" value="ECO:0007669"/>
    <property type="project" value="UniProtKB-KW"/>
</dbReference>
<feature type="domain" description="ABC transporter" evidence="13">
    <location>
        <begin position="1"/>
        <end position="232"/>
    </location>
</feature>
<keyword evidence="7" id="KW-0547">Nucleotide-binding</keyword>
<keyword evidence="9" id="KW-0067">ATP-binding</keyword>
<keyword evidence="5" id="KW-0699">rRNA-binding</keyword>
<reference evidence="14" key="1">
    <citation type="journal article" date="2024" name="Gigascience">
        <title>Chromosome-level genome of the poultry shaft louse Menopon gallinae provides insight into the host-switching and adaptive evolution of parasitic lice.</title>
        <authorList>
            <person name="Xu Y."/>
            <person name="Ma L."/>
            <person name="Liu S."/>
            <person name="Liang Y."/>
            <person name="Liu Q."/>
            <person name="He Z."/>
            <person name="Tian L."/>
            <person name="Duan Y."/>
            <person name="Cai W."/>
            <person name="Li H."/>
            <person name="Song F."/>
        </authorList>
    </citation>
    <scope>NUCLEOTIDE SEQUENCE</scope>
    <source>
        <strain evidence="14">Cailab_2023a</strain>
    </source>
</reference>
<dbReference type="FunFam" id="3.40.50.300:FF:000183">
    <property type="entry name" value="ABC transporter ATP-binding protein yjjK"/>
    <property type="match status" value="1"/>
</dbReference>
<dbReference type="PANTHER" id="PTHR43858">
    <property type="entry name" value="ENERGY-DEPENDENT TRANSLATIONAL THROTTLE PROTEIN ETTA"/>
    <property type="match status" value="1"/>
</dbReference>
<dbReference type="GO" id="GO:0016887">
    <property type="term" value="F:ATP hydrolysis activity"/>
    <property type="evidence" value="ECO:0007669"/>
    <property type="project" value="InterPro"/>
</dbReference>
<dbReference type="InterPro" id="IPR017871">
    <property type="entry name" value="ABC_transporter-like_CS"/>
</dbReference>
<feature type="domain" description="ABC transporter" evidence="13">
    <location>
        <begin position="296"/>
        <end position="522"/>
    </location>
</feature>
<evidence type="ECO:0000256" key="8">
    <source>
        <dbReference type="ARBA" id="ARBA00022801"/>
    </source>
</evidence>
<comment type="similarity">
    <text evidence="1">Belongs to the ABC transporter superfamily. ABCF family. Translational throttle EttA subfamily.</text>
</comment>
<dbReference type="GO" id="GO:0019843">
    <property type="term" value="F:rRNA binding"/>
    <property type="evidence" value="ECO:0007669"/>
    <property type="project" value="UniProtKB-KW"/>
</dbReference>
<keyword evidence="8" id="KW-0378">Hydrolase</keyword>
<dbReference type="InterPro" id="IPR022374">
    <property type="entry name" value="EttA"/>
</dbReference>
<dbReference type="CDD" id="cd03221">
    <property type="entry name" value="ABCF_EF-3"/>
    <property type="match status" value="2"/>
</dbReference>
<proteinExistence type="inferred from homology"/>
<dbReference type="Pfam" id="PF12848">
    <property type="entry name" value="ABC_tran_Xtn"/>
    <property type="match status" value="1"/>
</dbReference>
<evidence type="ECO:0000256" key="10">
    <source>
        <dbReference type="ARBA" id="ARBA00022845"/>
    </source>
</evidence>
<dbReference type="NCBIfam" id="NF008775">
    <property type="entry name" value="PRK11819.1"/>
    <property type="match status" value="1"/>
</dbReference>
<protein>
    <recommendedName>
        <fullName evidence="13">ABC transporter domain-containing protein</fullName>
    </recommendedName>
</protein>
<evidence type="ECO:0000256" key="6">
    <source>
        <dbReference type="ARBA" id="ARBA00022737"/>
    </source>
</evidence>
<dbReference type="EMBL" id="JARGDH010000093">
    <property type="protein sequence ID" value="KAL0263867.1"/>
    <property type="molecule type" value="Genomic_DNA"/>
</dbReference>
<evidence type="ECO:0000256" key="7">
    <source>
        <dbReference type="ARBA" id="ARBA00022741"/>
    </source>
</evidence>
<dbReference type="GO" id="GO:0045900">
    <property type="term" value="P:negative regulation of translational elongation"/>
    <property type="evidence" value="ECO:0007669"/>
    <property type="project" value="InterPro"/>
</dbReference>
<name>A0AAW2H657_9NEOP</name>
<evidence type="ECO:0000256" key="11">
    <source>
        <dbReference type="ARBA" id="ARBA00022884"/>
    </source>
</evidence>
<comment type="caution">
    <text evidence="14">The sequence shown here is derived from an EMBL/GenBank/DDBJ whole genome shotgun (WGS) entry which is preliminary data.</text>
</comment>
<dbReference type="PROSITE" id="PS50893">
    <property type="entry name" value="ABC_TRANSPORTER_2"/>
    <property type="match status" value="2"/>
</dbReference>
<evidence type="ECO:0000313" key="14">
    <source>
        <dbReference type="EMBL" id="KAL0263867.1"/>
    </source>
</evidence>
<dbReference type="PANTHER" id="PTHR43858:SF1">
    <property type="entry name" value="ABC TRANSPORTER-RELATED PROTEIN"/>
    <property type="match status" value="1"/>
</dbReference>
<dbReference type="Pfam" id="PF00005">
    <property type="entry name" value="ABC_tran"/>
    <property type="match status" value="2"/>
</dbReference>
<dbReference type="GO" id="GO:0005524">
    <property type="term" value="F:ATP binding"/>
    <property type="evidence" value="ECO:0007669"/>
    <property type="project" value="UniProtKB-KW"/>
</dbReference>
<evidence type="ECO:0000256" key="9">
    <source>
        <dbReference type="ARBA" id="ARBA00022840"/>
    </source>
</evidence>
<dbReference type="SUPFAM" id="SSF52540">
    <property type="entry name" value="P-loop containing nucleoside triphosphate hydrolases"/>
    <property type="match status" value="2"/>
</dbReference>
<comment type="similarity">
    <text evidence="2">Belongs to the ABC transporter superfamily. ABCF family. EF3 subfamily.</text>
</comment>
<dbReference type="InterPro" id="IPR027417">
    <property type="entry name" value="P-loop_NTPase"/>
</dbReference>
<evidence type="ECO:0000259" key="13">
    <source>
        <dbReference type="PROSITE" id="PS50893"/>
    </source>
</evidence>
<keyword evidence="12" id="KW-0648">Protein biosynthesis</keyword>
<dbReference type="GO" id="GO:0006412">
    <property type="term" value="P:translation"/>
    <property type="evidence" value="ECO:0007669"/>
    <property type="project" value="UniProtKB-KW"/>
</dbReference>
<dbReference type="PROSITE" id="PS00211">
    <property type="entry name" value="ABC_TRANSPORTER_1"/>
    <property type="match status" value="1"/>
</dbReference>
<gene>
    <name evidence="14" type="ORF">PYX00_011168</name>
</gene>
<evidence type="ECO:0000256" key="1">
    <source>
        <dbReference type="ARBA" id="ARBA00005868"/>
    </source>
</evidence>
<dbReference type="Gene3D" id="3.40.50.300">
    <property type="entry name" value="P-loop containing nucleotide triphosphate hydrolases"/>
    <property type="match status" value="2"/>
</dbReference>
<evidence type="ECO:0000256" key="2">
    <source>
        <dbReference type="ARBA" id="ARBA00011054"/>
    </source>
</evidence>
<organism evidence="14">
    <name type="scientific">Menopon gallinae</name>
    <name type="common">poultry shaft louse</name>
    <dbReference type="NCBI Taxonomy" id="328185"/>
    <lineage>
        <taxon>Eukaryota</taxon>
        <taxon>Metazoa</taxon>
        <taxon>Ecdysozoa</taxon>
        <taxon>Arthropoda</taxon>
        <taxon>Hexapoda</taxon>
        <taxon>Insecta</taxon>
        <taxon>Pterygota</taxon>
        <taxon>Neoptera</taxon>
        <taxon>Paraneoptera</taxon>
        <taxon>Psocodea</taxon>
        <taxon>Troctomorpha</taxon>
        <taxon>Phthiraptera</taxon>
        <taxon>Amblycera</taxon>
        <taxon>Menoponidae</taxon>
        <taxon>Menopon</taxon>
    </lineage>
</organism>
<dbReference type="InterPro" id="IPR003593">
    <property type="entry name" value="AAA+_ATPase"/>
</dbReference>
<evidence type="ECO:0000256" key="12">
    <source>
        <dbReference type="ARBA" id="ARBA00022917"/>
    </source>
</evidence>
<dbReference type="FunFam" id="3.40.50.300:FF:000011">
    <property type="entry name" value="Putative ABC transporter ATP-binding component"/>
    <property type="match status" value="1"/>
</dbReference>
<dbReference type="HAMAP" id="MF_00847">
    <property type="entry name" value="EttA"/>
    <property type="match status" value="1"/>
</dbReference>
<accession>A0AAW2H657</accession>
<evidence type="ECO:0000256" key="5">
    <source>
        <dbReference type="ARBA" id="ARBA00022730"/>
    </source>
</evidence>
<dbReference type="InterPro" id="IPR003439">
    <property type="entry name" value="ABC_transporter-like_ATP-bd"/>
</dbReference>
<dbReference type="AlphaFoldDB" id="A0AAW2H657"/>
<keyword evidence="10" id="KW-0810">Translation regulation</keyword>
<evidence type="ECO:0000256" key="4">
    <source>
        <dbReference type="ARBA" id="ARBA00022555"/>
    </source>
</evidence>
<keyword evidence="4" id="KW-0820">tRNA-binding</keyword>
<dbReference type="NCBIfam" id="TIGR03719">
    <property type="entry name" value="ABC_ABC_ChvD"/>
    <property type="match status" value="1"/>
</dbReference>
<keyword evidence="3" id="KW-0963">Cytoplasm</keyword>
<dbReference type="InterPro" id="IPR032781">
    <property type="entry name" value="ABC_tran_Xtn"/>
</dbReference>